<keyword evidence="9" id="KW-1185">Reference proteome</keyword>
<dbReference type="Pfam" id="PF08493">
    <property type="entry name" value="AflR"/>
    <property type="match status" value="1"/>
</dbReference>
<feature type="region of interest" description="Disordered" evidence="6">
    <location>
        <begin position="164"/>
        <end position="185"/>
    </location>
</feature>
<feature type="domain" description="Zn(2)-C6 fungal-type" evidence="7">
    <location>
        <begin position="17"/>
        <end position="47"/>
    </location>
</feature>
<feature type="compositionally biased region" description="Basic and acidic residues" evidence="6">
    <location>
        <begin position="56"/>
        <end position="67"/>
    </location>
</feature>
<dbReference type="GO" id="GO:0008270">
    <property type="term" value="F:zinc ion binding"/>
    <property type="evidence" value="ECO:0007669"/>
    <property type="project" value="InterPro"/>
</dbReference>
<keyword evidence="2" id="KW-0805">Transcription regulation</keyword>
<evidence type="ECO:0000313" key="9">
    <source>
        <dbReference type="Proteomes" id="UP000037904"/>
    </source>
</evidence>
<dbReference type="PANTHER" id="PTHR31069">
    <property type="entry name" value="OLEATE-ACTIVATED TRANSCRIPTION FACTOR 1-RELATED"/>
    <property type="match status" value="1"/>
</dbReference>
<keyword evidence="3" id="KW-0238">DNA-binding</keyword>
<evidence type="ECO:0000313" key="8">
    <source>
        <dbReference type="EMBL" id="KPA37083.1"/>
    </source>
</evidence>
<evidence type="ECO:0000256" key="2">
    <source>
        <dbReference type="ARBA" id="ARBA00023015"/>
    </source>
</evidence>
<dbReference type="SMART" id="SM00066">
    <property type="entry name" value="GAL4"/>
    <property type="match status" value="1"/>
</dbReference>
<dbReference type="InterPro" id="IPR050675">
    <property type="entry name" value="OAF3"/>
</dbReference>
<dbReference type="GO" id="GO:0005634">
    <property type="term" value="C:nucleus"/>
    <property type="evidence" value="ECO:0007669"/>
    <property type="project" value="InterPro"/>
</dbReference>
<dbReference type="Pfam" id="PF00172">
    <property type="entry name" value="Zn_clus"/>
    <property type="match status" value="1"/>
</dbReference>
<dbReference type="AlphaFoldDB" id="A0A0M9EP93"/>
<dbReference type="Gene3D" id="4.10.240.10">
    <property type="entry name" value="Zn(2)-C6 fungal-type DNA-binding domain"/>
    <property type="match status" value="1"/>
</dbReference>
<accession>A0A0M9EP93</accession>
<evidence type="ECO:0000256" key="6">
    <source>
        <dbReference type="SAM" id="MobiDB-lite"/>
    </source>
</evidence>
<evidence type="ECO:0000259" key="7">
    <source>
        <dbReference type="PROSITE" id="PS50048"/>
    </source>
</evidence>
<gene>
    <name evidence="8" type="ORF">FLAG1_10122</name>
</gene>
<sequence length="403" mass="43652">MSSTDPLLRRVENYRESCDNCAKSKVRCGKEQPWCQRCERRGQVCSYSPSQRSRKRTLETTHPEGDQRNGIPPFTAISSGASVAAVSNGFSTLLSHTDGWGSCPDFVELLTSGSSSESLTPENANLVWLSDMESISGDTGAGKSLERMDTFAYPKGHATGALSAAGMGSGSGSGAGTDTAGQRPRCSVTDRQHCEVDLISALAKPDLPSLSCWGNPKDSQNLGTILTASRATLKCVTTAMSCTCTPNDNVALLATAVLLRILSWYHIVLKNCRGPNDGSAATIDDHNSPAQSNDGKDTERSLSRDTDVSQDRREQSSLIMPPMTIGAYELDSENRERMIGHIMLSELSKMGNLLSDFSKKFCDPQSTTLGNDNRSQLFLALEMLIRNKHMATVLDVRKKLEVK</sequence>
<dbReference type="PROSITE" id="PS00463">
    <property type="entry name" value="ZN2_CY6_FUNGAL_1"/>
    <property type="match status" value="1"/>
</dbReference>
<feature type="region of interest" description="Disordered" evidence="6">
    <location>
        <begin position="280"/>
        <end position="316"/>
    </location>
</feature>
<evidence type="ECO:0000256" key="4">
    <source>
        <dbReference type="ARBA" id="ARBA00023163"/>
    </source>
</evidence>
<keyword evidence="1" id="KW-0479">Metal-binding</keyword>
<keyword evidence="5" id="KW-0539">Nucleus</keyword>
<dbReference type="PROSITE" id="PS50048">
    <property type="entry name" value="ZN2_CY6_FUNGAL_2"/>
    <property type="match status" value="1"/>
</dbReference>
<dbReference type="EMBL" id="JXCE01000482">
    <property type="protein sequence ID" value="KPA37083.1"/>
    <property type="molecule type" value="Genomic_DNA"/>
</dbReference>
<organism evidence="8 9">
    <name type="scientific">Fusarium langsethiae</name>
    <dbReference type="NCBI Taxonomy" id="179993"/>
    <lineage>
        <taxon>Eukaryota</taxon>
        <taxon>Fungi</taxon>
        <taxon>Dikarya</taxon>
        <taxon>Ascomycota</taxon>
        <taxon>Pezizomycotina</taxon>
        <taxon>Sordariomycetes</taxon>
        <taxon>Hypocreomycetidae</taxon>
        <taxon>Hypocreales</taxon>
        <taxon>Nectriaceae</taxon>
        <taxon>Fusarium</taxon>
    </lineage>
</organism>
<dbReference type="PANTHER" id="PTHR31069:SF32">
    <property type="entry name" value="ARGININE METABOLISM REGULATION PROTEIN II"/>
    <property type="match status" value="1"/>
</dbReference>
<evidence type="ECO:0000256" key="5">
    <source>
        <dbReference type="ARBA" id="ARBA00023242"/>
    </source>
</evidence>
<dbReference type="GO" id="GO:0003677">
    <property type="term" value="F:DNA binding"/>
    <property type="evidence" value="ECO:0007669"/>
    <property type="project" value="UniProtKB-KW"/>
</dbReference>
<name>A0A0M9EP93_FUSLA</name>
<feature type="region of interest" description="Disordered" evidence="6">
    <location>
        <begin position="49"/>
        <end position="71"/>
    </location>
</feature>
<feature type="compositionally biased region" description="Basic and acidic residues" evidence="6">
    <location>
        <begin position="294"/>
        <end position="315"/>
    </location>
</feature>
<dbReference type="SUPFAM" id="SSF57701">
    <property type="entry name" value="Zn2/Cys6 DNA-binding domain"/>
    <property type="match status" value="1"/>
</dbReference>
<dbReference type="PRINTS" id="PR00755">
    <property type="entry name" value="AFLATOXINBRP"/>
</dbReference>
<reference evidence="8 9" key="1">
    <citation type="submission" date="2015-04" db="EMBL/GenBank/DDBJ databases">
        <title>The draft genome sequence of Fusarium langsethiae, a T-2/HT-2 mycotoxin producer.</title>
        <authorList>
            <person name="Lysoe E."/>
            <person name="Divon H.H."/>
            <person name="Terzi V."/>
            <person name="Orru L."/>
            <person name="Lamontanara A."/>
            <person name="Kolseth A.-K."/>
            <person name="Frandsen R.J."/>
            <person name="Nielsen K."/>
            <person name="Thrane U."/>
        </authorList>
    </citation>
    <scope>NUCLEOTIDE SEQUENCE [LARGE SCALE GENOMIC DNA]</scope>
    <source>
        <strain evidence="8 9">Fl201059</strain>
    </source>
</reference>
<comment type="caution">
    <text evidence="8">The sequence shown here is derived from an EMBL/GenBank/DDBJ whole genome shotgun (WGS) entry which is preliminary data.</text>
</comment>
<dbReference type="InterPro" id="IPR001138">
    <property type="entry name" value="Zn2Cys6_DnaBD"/>
</dbReference>
<protein>
    <submittedName>
        <fullName evidence="8">Transcription factor</fullName>
    </submittedName>
</protein>
<dbReference type="GO" id="GO:0000981">
    <property type="term" value="F:DNA-binding transcription factor activity, RNA polymerase II-specific"/>
    <property type="evidence" value="ECO:0007669"/>
    <property type="project" value="InterPro"/>
</dbReference>
<dbReference type="InterPro" id="IPR013700">
    <property type="entry name" value="AflR"/>
</dbReference>
<dbReference type="CDD" id="cd00067">
    <property type="entry name" value="GAL4"/>
    <property type="match status" value="1"/>
</dbReference>
<keyword evidence="4" id="KW-0804">Transcription</keyword>
<dbReference type="InterPro" id="IPR036864">
    <property type="entry name" value="Zn2-C6_fun-type_DNA-bd_sf"/>
</dbReference>
<dbReference type="Proteomes" id="UP000037904">
    <property type="component" value="Unassembled WGS sequence"/>
</dbReference>
<proteinExistence type="predicted"/>
<evidence type="ECO:0000256" key="3">
    <source>
        <dbReference type="ARBA" id="ARBA00023125"/>
    </source>
</evidence>
<evidence type="ECO:0000256" key="1">
    <source>
        <dbReference type="ARBA" id="ARBA00022723"/>
    </source>
</evidence>
<dbReference type="GO" id="GO:0045122">
    <property type="term" value="P:aflatoxin biosynthetic process"/>
    <property type="evidence" value="ECO:0007669"/>
    <property type="project" value="InterPro"/>
</dbReference>
<dbReference type="OrthoDB" id="4356994at2759"/>